<dbReference type="InterPro" id="IPR000814">
    <property type="entry name" value="TBP"/>
</dbReference>
<evidence type="ECO:0000256" key="3">
    <source>
        <dbReference type="ARBA" id="ARBA00023125"/>
    </source>
</evidence>
<dbReference type="PROSITE" id="PS00351">
    <property type="entry name" value="TFIID"/>
    <property type="match status" value="1"/>
</dbReference>
<evidence type="ECO:0000256" key="1">
    <source>
        <dbReference type="ARBA" id="ARBA00004123"/>
    </source>
</evidence>
<dbReference type="Pfam" id="PF00352">
    <property type="entry name" value="TBP"/>
    <property type="match status" value="2"/>
</dbReference>
<comment type="subcellular location">
    <subcellularLocation>
        <location evidence="1">Nucleus</location>
    </subcellularLocation>
</comment>
<dbReference type="SUPFAM" id="SSF55945">
    <property type="entry name" value="TATA-box binding protein-like"/>
    <property type="match status" value="2"/>
</dbReference>
<dbReference type="FunFam" id="3.30.310.10:FF:000002">
    <property type="entry name" value="TATA-box-binding protein 2"/>
    <property type="match status" value="1"/>
</dbReference>
<comment type="similarity">
    <text evidence="2">Belongs to the TBP family.</text>
</comment>
<evidence type="ECO:0000256" key="2">
    <source>
        <dbReference type="ARBA" id="ARBA00005560"/>
    </source>
</evidence>
<keyword evidence="7" id="KW-1185">Reference proteome</keyword>
<dbReference type="InterPro" id="IPR030491">
    <property type="entry name" value="TBP_CS"/>
</dbReference>
<evidence type="ECO:0000313" key="6">
    <source>
        <dbReference type="EMBL" id="KAK5968163.1"/>
    </source>
</evidence>
<organism evidence="6 7">
    <name type="scientific">Trichostrongylus colubriformis</name>
    <name type="common">Black scour worm</name>
    <dbReference type="NCBI Taxonomy" id="6319"/>
    <lineage>
        <taxon>Eukaryota</taxon>
        <taxon>Metazoa</taxon>
        <taxon>Ecdysozoa</taxon>
        <taxon>Nematoda</taxon>
        <taxon>Chromadorea</taxon>
        <taxon>Rhabditida</taxon>
        <taxon>Rhabditina</taxon>
        <taxon>Rhabditomorpha</taxon>
        <taxon>Strongyloidea</taxon>
        <taxon>Trichostrongylidae</taxon>
        <taxon>Trichostrongylus</taxon>
    </lineage>
</organism>
<comment type="caution">
    <text evidence="6">The sequence shown here is derived from an EMBL/GenBank/DDBJ whole genome shotgun (WGS) entry which is preliminary data.</text>
</comment>
<dbReference type="GO" id="GO:0006352">
    <property type="term" value="P:DNA-templated transcription initiation"/>
    <property type="evidence" value="ECO:0007669"/>
    <property type="project" value="InterPro"/>
</dbReference>
<evidence type="ECO:0000256" key="5">
    <source>
        <dbReference type="ARBA" id="ARBA00023242"/>
    </source>
</evidence>
<dbReference type="AlphaFoldDB" id="A0AAN8IFR3"/>
<keyword evidence="4" id="KW-0804">Transcription</keyword>
<accession>A0AAN8IFR3</accession>
<name>A0AAN8IFR3_TRICO</name>
<dbReference type="EMBL" id="WIXE01021681">
    <property type="protein sequence ID" value="KAK5968163.1"/>
    <property type="molecule type" value="Genomic_DNA"/>
</dbReference>
<evidence type="ECO:0000256" key="4">
    <source>
        <dbReference type="ARBA" id="ARBA00023163"/>
    </source>
</evidence>
<dbReference type="GO" id="GO:0003677">
    <property type="term" value="F:DNA binding"/>
    <property type="evidence" value="ECO:0007669"/>
    <property type="project" value="UniProtKB-KW"/>
</dbReference>
<reference evidence="6 7" key="1">
    <citation type="submission" date="2019-10" db="EMBL/GenBank/DDBJ databases">
        <title>Assembly and Annotation for the nematode Trichostrongylus colubriformis.</title>
        <authorList>
            <person name="Martin J."/>
        </authorList>
    </citation>
    <scope>NUCLEOTIDE SEQUENCE [LARGE SCALE GENOMIC DNA]</scope>
    <source>
        <strain evidence="6">G859</strain>
        <tissue evidence="6">Whole worm</tissue>
    </source>
</reference>
<dbReference type="InterPro" id="IPR033710">
    <property type="entry name" value="TBP_eukaryotic"/>
</dbReference>
<dbReference type="HAMAP" id="MF_00408">
    <property type="entry name" value="TATA_bind_prot_arch"/>
    <property type="match status" value="1"/>
</dbReference>
<keyword evidence="5" id="KW-0539">Nucleus</keyword>
<gene>
    <name evidence="6" type="ORF">GCK32_008886</name>
</gene>
<sequence>MSLLPPRTPNYPMETPKPFGALPSGASYAHHNISYEQNVGSSHILCNQRRLLDGGPSVLGPSSILNYPCPDAMHIVKEEVIKQEDEVHPREMPSTTYNAPLAPSIIKEEVEDKDLWSKQSNLSIPVVCNKPSPIPLEAPYPSIQNIVATVDLGQRVDLKKLTLHSRNTEYNPKRFSAVIMRIREPRTTALIFSSGKMVTTGAKSESASRQVYKFSEVVAVGNVKSLFSFRQASRKFARIVQKVGFNVKFADFKIQNVVGSCDVRFSIQLEGLCIMHAQFSTYEPELFPGLIYRMVQPRVVLLIFVSGKVVITGARHQDDIDQAFKHIYPILKRFRK</sequence>
<dbReference type="CDD" id="cd04516">
    <property type="entry name" value="TBP_eukaryotes"/>
    <property type="match status" value="1"/>
</dbReference>
<dbReference type="GO" id="GO:0005634">
    <property type="term" value="C:nucleus"/>
    <property type="evidence" value="ECO:0007669"/>
    <property type="project" value="UniProtKB-SubCell"/>
</dbReference>
<dbReference type="InterPro" id="IPR012295">
    <property type="entry name" value="TBP_dom_sf"/>
</dbReference>
<proteinExistence type="inferred from homology"/>
<keyword evidence="3" id="KW-0238">DNA-binding</keyword>
<dbReference type="Gene3D" id="3.30.310.10">
    <property type="entry name" value="TATA-Binding Protein"/>
    <property type="match status" value="2"/>
</dbReference>
<dbReference type="GO" id="GO:0001092">
    <property type="term" value="F:TFIIA-class transcription factor complex binding"/>
    <property type="evidence" value="ECO:0007669"/>
    <property type="project" value="UniProtKB-ARBA"/>
</dbReference>
<evidence type="ECO:0000313" key="7">
    <source>
        <dbReference type="Proteomes" id="UP001331761"/>
    </source>
</evidence>
<dbReference type="PRINTS" id="PR00686">
    <property type="entry name" value="TIFACTORIID"/>
</dbReference>
<protein>
    <submittedName>
        <fullName evidence="6">BMA-TBP-1 isoform b</fullName>
    </submittedName>
</protein>
<dbReference type="PANTHER" id="PTHR10126">
    <property type="entry name" value="TATA-BOX BINDING PROTEIN"/>
    <property type="match status" value="1"/>
</dbReference>
<dbReference type="Proteomes" id="UP001331761">
    <property type="component" value="Unassembled WGS sequence"/>
</dbReference>